<comment type="caution">
    <text evidence="5">The sequence shown here is derived from an EMBL/GenBank/DDBJ whole genome shotgun (WGS) entry which is preliminary data.</text>
</comment>
<name>A0A4R2B801_9BACI</name>
<dbReference type="SUPFAM" id="SSF53448">
    <property type="entry name" value="Nucleotide-diphospho-sugar transferases"/>
    <property type="match status" value="1"/>
</dbReference>
<dbReference type="AlphaFoldDB" id="A0A4R2B801"/>
<sequence length="324" mass="37402">MYPKISIIVPVYRVENYLHKCINSILEQTLSDFELILVNDGSPDNCGNICDEYAKKDSRVKVLHKKNGGLASARNAGINIAEGEYIGFVDSDDWIEPNMYELLYGMCLEYECEIANCTSVIYFKNKTVKNGTHSLIIHNRQEAMKAMLEGKLYDEVVWTKLFKRSLLGDIRFKEGAVYEDTDFTYKIIHKSSKVCSIGAPKYHYIKRDNSTMDSAIKNIRIDAVIIYDQMYQFMKENYPDLRDMVAYKLANSAMVVLNLISNNPNFKGYKIQYYEVAEILNRYYGEIIKLNVFPKNVKVLLSALKCHPMFYKIIINGLSRRQAI</sequence>
<dbReference type="Gene3D" id="3.90.550.10">
    <property type="entry name" value="Spore Coat Polysaccharide Biosynthesis Protein SpsA, Chain A"/>
    <property type="match status" value="1"/>
</dbReference>
<keyword evidence="3 5" id="KW-0808">Transferase</keyword>
<dbReference type="InterPro" id="IPR001173">
    <property type="entry name" value="Glyco_trans_2-like"/>
</dbReference>
<dbReference type="EMBL" id="SLVV01000011">
    <property type="protein sequence ID" value="TCN22202.1"/>
    <property type="molecule type" value="Genomic_DNA"/>
</dbReference>
<evidence type="ECO:0000256" key="3">
    <source>
        <dbReference type="ARBA" id="ARBA00022679"/>
    </source>
</evidence>
<protein>
    <submittedName>
        <fullName evidence="5">Glycosyltransferase involved in cell wall biosynthesis</fullName>
    </submittedName>
</protein>
<evidence type="ECO:0000313" key="6">
    <source>
        <dbReference type="Proteomes" id="UP000295689"/>
    </source>
</evidence>
<dbReference type="PANTHER" id="PTHR22916:SF51">
    <property type="entry name" value="GLYCOSYLTRANSFERASE EPSH-RELATED"/>
    <property type="match status" value="1"/>
</dbReference>
<dbReference type="CDD" id="cd00761">
    <property type="entry name" value="Glyco_tranf_GTA_type"/>
    <property type="match status" value="1"/>
</dbReference>
<evidence type="ECO:0000256" key="2">
    <source>
        <dbReference type="ARBA" id="ARBA00022676"/>
    </source>
</evidence>
<feature type="domain" description="Glycosyltransferase 2-like" evidence="4">
    <location>
        <begin position="6"/>
        <end position="169"/>
    </location>
</feature>
<dbReference type="InterPro" id="IPR029044">
    <property type="entry name" value="Nucleotide-diphossugar_trans"/>
</dbReference>
<evidence type="ECO:0000259" key="4">
    <source>
        <dbReference type="Pfam" id="PF00535"/>
    </source>
</evidence>
<dbReference type="Pfam" id="PF00535">
    <property type="entry name" value="Glycos_transf_2"/>
    <property type="match status" value="1"/>
</dbReference>
<dbReference type="GO" id="GO:0016757">
    <property type="term" value="F:glycosyltransferase activity"/>
    <property type="evidence" value="ECO:0007669"/>
    <property type="project" value="UniProtKB-KW"/>
</dbReference>
<dbReference type="PANTHER" id="PTHR22916">
    <property type="entry name" value="GLYCOSYLTRANSFERASE"/>
    <property type="match status" value="1"/>
</dbReference>
<accession>A0A4R2B801</accession>
<evidence type="ECO:0000256" key="1">
    <source>
        <dbReference type="ARBA" id="ARBA00006739"/>
    </source>
</evidence>
<evidence type="ECO:0000313" key="5">
    <source>
        <dbReference type="EMBL" id="TCN22202.1"/>
    </source>
</evidence>
<dbReference type="RefSeq" id="WP_132009876.1">
    <property type="nucleotide sequence ID" value="NZ_JABUHM010000013.1"/>
</dbReference>
<reference evidence="5 6" key="1">
    <citation type="journal article" date="2015" name="Stand. Genomic Sci.">
        <title>Genomic Encyclopedia of Bacterial and Archaeal Type Strains, Phase III: the genomes of soil and plant-associated and newly described type strains.</title>
        <authorList>
            <person name="Whitman W.B."/>
            <person name="Woyke T."/>
            <person name="Klenk H.P."/>
            <person name="Zhou Y."/>
            <person name="Lilburn T.G."/>
            <person name="Beck B.J."/>
            <person name="De Vos P."/>
            <person name="Vandamme P."/>
            <person name="Eisen J.A."/>
            <person name="Garrity G."/>
            <person name="Hugenholtz P."/>
            <person name="Kyrpides N.C."/>
        </authorList>
    </citation>
    <scope>NUCLEOTIDE SEQUENCE [LARGE SCALE GENOMIC DNA]</scope>
    <source>
        <strain evidence="5 6">CV53</strain>
    </source>
</reference>
<dbReference type="Proteomes" id="UP000295689">
    <property type="component" value="Unassembled WGS sequence"/>
</dbReference>
<organism evidence="5 6">
    <name type="scientific">Mesobacillus foraminis</name>
    <dbReference type="NCBI Taxonomy" id="279826"/>
    <lineage>
        <taxon>Bacteria</taxon>
        <taxon>Bacillati</taxon>
        <taxon>Bacillota</taxon>
        <taxon>Bacilli</taxon>
        <taxon>Bacillales</taxon>
        <taxon>Bacillaceae</taxon>
        <taxon>Mesobacillus</taxon>
    </lineage>
</organism>
<comment type="similarity">
    <text evidence="1">Belongs to the glycosyltransferase 2 family.</text>
</comment>
<keyword evidence="2" id="KW-0328">Glycosyltransferase</keyword>
<keyword evidence="6" id="KW-1185">Reference proteome</keyword>
<gene>
    <name evidence="5" type="ORF">EV146_11139</name>
</gene>
<proteinExistence type="inferred from homology"/>